<accession>A0A163DPQ2</accession>
<sequence>MPTNKDLVQTVATGAGISAVTGATVGATVAVLTNSPVRTFAISTGLNCGVFGATFFAVRESFLTYQRSKNPLYGLKDSQTRDVDDLVSSTMAGVTTGGLLSAAYRGSRGVIPGSIMFGTFCAGTQLLYSAANRWRQDKILEKESGNEVVAKSIWEYIKMPSWSPIRQLSNDEYNEILDNQLKALEEEMRVIEKELKEKRVQ</sequence>
<dbReference type="PANTHER" id="PTHR41390">
    <property type="entry name" value="CHROMOSOME 7, WHOLE GENOME SHOTGUN SEQUENCE"/>
    <property type="match status" value="1"/>
</dbReference>
<keyword evidence="2" id="KW-0472">Membrane</keyword>
<feature type="coiled-coil region" evidence="1">
    <location>
        <begin position="174"/>
        <end position="201"/>
    </location>
</feature>
<reference evidence="4" key="1">
    <citation type="submission" date="2015-06" db="EMBL/GenBank/DDBJ databases">
        <title>Expansion of signal transduction pathways in fungi by whole-genome duplication.</title>
        <authorList>
            <consortium name="DOE Joint Genome Institute"/>
            <person name="Corrochano L.M."/>
            <person name="Kuo A."/>
            <person name="Marcet-Houben M."/>
            <person name="Polaino S."/>
            <person name="Salamov A."/>
            <person name="Villalobos J.M."/>
            <person name="Alvarez M.I."/>
            <person name="Avalos J."/>
            <person name="Benito E.P."/>
            <person name="Benoit I."/>
            <person name="Burger G."/>
            <person name="Camino L.P."/>
            <person name="Canovas D."/>
            <person name="Cerda-Olmedo E."/>
            <person name="Cheng J.-F."/>
            <person name="Dominguez A."/>
            <person name="Elias M."/>
            <person name="Eslava A.P."/>
            <person name="Glaser F."/>
            <person name="Grimwood J."/>
            <person name="Gutierrez G."/>
            <person name="Heitman J."/>
            <person name="Henrissat B."/>
            <person name="Iturriaga E.A."/>
            <person name="Lang B.F."/>
            <person name="Lavin J.L."/>
            <person name="Lee S."/>
            <person name="Li W."/>
            <person name="Lindquist E."/>
            <person name="Lopez-Garcia S."/>
            <person name="Luque E.M."/>
            <person name="Marcos A.T."/>
            <person name="Martin J."/>
            <person name="McCluskey K."/>
            <person name="Medina H.R."/>
            <person name="Miralles-Duran A."/>
            <person name="Miyazaki A."/>
            <person name="Munoz-Torres E."/>
            <person name="Oguiza J.A."/>
            <person name="Ohm R."/>
            <person name="Olmedo M."/>
            <person name="Orejas M."/>
            <person name="Ortiz-Castellanos L."/>
            <person name="Pisabarro A.G."/>
            <person name="Rodriguez-Romero J."/>
            <person name="Ruiz-Herrera J."/>
            <person name="Ruiz-Vazquez R."/>
            <person name="Sanz C."/>
            <person name="Schackwitz W."/>
            <person name="Schmutz J."/>
            <person name="Shahriari M."/>
            <person name="Shelest E."/>
            <person name="Silva-Franco F."/>
            <person name="Soanes D."/>
            <person name="Syed K."/>
            <person name="Tagua V.G."/>
            <person name="Talbot N.J."/>
            <person name="Thon M."/>
            <person name="De vries R.P."/>
            <person name="Wiebenga A."/>
            <person name="Yadav J.S."/>
            <person name="Braun E.L."/>
            <person name="Baker S."/>
            <person name="Garre V."/>
            <person name="Horwitz B."/>
            <person name="Torres-Martinez S."/>
            <person name="Idnurm A."/>
            <person name="Herrera-Estrella A."/>
            <person name="Gabaldon T."/>
            <person name="Grigoriev I.V."/>
        </authorList>
    </citation>
    <scope>NUCLEOTIDE SEQUENCE [LARGE SCALE GENOMIC DNA]</scope>
    <source>
        <strain evidence="4">NRRL 1555(-)</strain>
    </source>
</reference>
<keyword evidence="2" id="KW-0812">Transmembrane</keyword>
<dbReference type="Proteomes" id="UP000077315">
    <property type="component" value="Unassembled WGS sequence"/>
</dbReference>
<keyword evidence="2" id="KW-1133">Transmembrane helix</keyword>
<dbReference type="InParanoid" id="A0A163DPQ2"/>
<dbReference type="OrthoDB" id="5565730at2759"/>
<evidence type="ECO:0000313" key="4">
    <source>
        <dbReference type="Proteomes" id="UP000077315"/>
    </source>
</evidence>
<evidence type="ECO:0000313" key="3">
    <source>
        <dbReference type="EMBL" id="OAD72740.1"/>
    </source>
</evidence>
<feature type="transmembrane region" description="Helical" evidence="2">
    <location>
        <begin position="39"/>
        <end position="58"/>
    </location>
</feature>
<dbReference type="AlphaFoldDB" id="A0A163DPQ2"/>
<organism evidence="3 4">
    <name type="scientific">Phycomyces blakesleeanus (strain ATCC 8743b / DSM 1359 / FGSC 10004 / NBRC 33097 / NRRL 1555)</name>
    <dbReference type="NCBI Taxonomy" id="763407"/>
    <lineage>
        <taxon>Eukaryota</taxon>
        <taxon>Fungi</taxon>
        <taxon>Fungi incertae sedis</taxon>
        <taxon>Mucoromycota</taxon>
        <taxon>Mucoromycotina</taxon>
        <taxon>Mucoromycetes</taxon>
        <taxon>Mucorales</taxon>
        <taxon>Phycomycetaceae</taxon>
        <taxon>Phycomyces</taxon>
    </lineage>
</organism>
<evidence type="ECO:0000256" key="2">
    <source>
        <dbReference type="SAM" id="Phobius"/>
    </source>
</evidence>
<dbReference type="RefSeq" id="XP_018290780.1">
    <property type="nucleotide sequence ID" value="XM_018441440.1"/>
</dbReference>
<name>A0A163DPQ2_PHYB8</name>
<proteinExistence type="predicted"/>
<evidence type="ECO:0000256" key="1">
    <source>
        <dbReference type="SAM" id="Coils"/>
    </source>
</evidence>
<dbReference type="EMBL" id="KV440982">
    <property type="protein sequence ID" value="OAD72740.1"/>
    <property type="molecule type" value="Genomic_DNA"/>
</dbReference>
<protein>
    <submittedName>
        <fullName evidence="3">Uncharacterized protein</fullName>
    </submittedName>
</protein>
<keyword evidence="1" id="KW-0175">Coiled coil</keyword>
<dbReference type="GeneID" id="29002346"/>
<dbReference type="PANTHER" id="PTHR41390:SF1">
    <property type="entry name" value="NADH-UBIQUINONE OXIDOREDUCTASE 213 KDA SUBUNIT"/>
    <property type="match status" value="1"/>
</dbReference>
<feature type="transmembrane region" description="Helical" evidence="2">
    <location>
        <begin position="110"/>
        <end position="128"/>
    </location>
</feature>
<gene>
    <name evidence="3" type="ORF">PHYBLDRAFT_65334</name>
</gene>
<keyword evidence="4" id="KW-1185">Reference proteome</keyword>
<dbReference type="VEuPathDB" id="FungiDB:PHYBLDRAFT_65334"/>
<feature type="transmembrane region" description="Helical" evidence="2">
    <location>
        <begin position="12"/>
        <end position="33"/>
    </location>
</feature>
<dbReference type="STRING" id="763407.A0A163DPQ2"/>